<keyword evidence="3" id="KW-1185">Reference proteome</keyword>
<evidence type="ECO:0000313" key="2">
    <source>
        <dbReference type="Ensembl" id="ENSANIP00000003923.1"/>
    </source>
</evidence>
<reference evidence="2" key="1">
    <citation type="submission" date="2025-08" db="UniProtKB">
        <authorList>
            <consortium name="Ensembl"/>
        </authorList>
    </citation>
    <scope>IDENTIFICATION</scope>
</reference>
<name>A0A8B9M7Y2_9AVES</name>
<dbReference type="Ensembl" id="ENSANIT00000004049.1">
    <property type="protein sequence ID" value="ENSANIP00000003923.1"/>
    <property type="gene ID" value="ENSANIG00000002642.1"/>
</dbReference>
<reference evidence="2" key="2">
    <citation type="submission" date="2025-09" db="UniProtKB">
        <authorList>
            <consortium name="Ensembl"/>
        </authorList>
    </citation>
    <scope>IDENTIFICATION</scope>
</reference>
<dbReference type="AlphaFoldDB" id="A0A8B9M7Y2"/>
<protein>
    <submittedName>
        <fullName evidence="2">Uncharacterized protein</fullName>
    </submittedName>
</protein>
<accession>A0A8B9M7Y2</accession>
<feature type="region of interest" description="Disordered" evidence="1">
    <location>
        <begin position="1"/>
        <end position="48"/>
    </location>
</feature>
<feature type="region of interest" description="Disordered" evidence="1">
    <location>
        <begin position="60"/>
        <end position="116"/>
    </location>
</feature>
<proteinExistence type="predicted"/>
<dbReference type="Proteomes" id="UP000694541">
    <property type="component" value="Unplaced"/>
</dbReference>
<evidence type="ECO:0000313" key="3">
    <source>
        <dbReference type="Proteomes" id="UP000694541"/>
    </source>
</evidence>
<sequence>MKTQCRARRPLPTQRLQAPRRTPSLPAAERPQNLAGGSEPQPKSQWEWPWEDGAGVWHRRAGAQPEPAHHHGRISREPTCRQAPKIPHQVKTGARGKQVPQAGRGEESLVGARQFP</sequence>
<evidence type="ECO:0000256" key="1">
    <source>
        <dbReference type="SAM" id="MobiDB-lite"/>
    </source>
</evidence>
<organism evidence="2 3">
    <name type="scientific">Accipiter nisus</name>
    <name type="common">Eurasian sparrowhawk</name>
    <dbReference type="NCBI Taxonomy" id="211598"/>
    <lineage>
        <taxon>Eukaryota</taxon>
        <taxon>Metazoa</taxon>
        <taxon>Chordata</taxon>
        <taxon>Craniata</taxon>
        <taxon>Vertebrata</taxon>
        <taxon>Euteleostomi</taxon>
        <taxon>Archelosauria</taxon>
        <taxon>Archosauria</taxon>
        <taxon>Dinosauria</taxon>
        <taxon>Saurischia</taxon>
        <taxon>Theropoda</taxon>
        <taxon>Coelurosauria</taxon>
        <taxon>Aves</taxon>
        <taxon>Neognathae</taxon>
        <taxon>Neoaves</taxon>
        <taxon>Telluraves</taxon>
        <taxon>Accipitrimorphae</taxon>
        <taxon>Accipitriformes</taxon>
        <taxon>Accipitridae</taxon>
        <taxon>Accipitrinae</taxon>
        <taxon>Accipiter</taxon>
    </lineage>
</organism>